<gene>
    <name evidence="1" type="ORF">B0H99_104207</name>
</gene>
<dbReference type="PANTHER" id="PTHR39328:SF1">
    <property type="entry name" value="BLL2871 PROTEIN"/>
    <property type="match status" value="1"/>
</dbReference>
<dbReference type="EMBL" id="PYAT01000004">
    <property type="protein sequence ID" value="PSL40745.1"/>
    <property type="molecule type" value="Genomic_DNA"/>
</dbReference>
<organism evidence="1 2">
    <name type="scientific">Planomicrobium soli</name>
    <dbReference type="NCBI Taxonomy" id="1176648"/>
    <lineage>
        <taxon>Bacteria</taxon>
        <taxon>Bacillati</taxon>
        <taxon>Bacillota</taxon>
        <taxon>Bacilli</taxon>
        <taxon>Bacillales</taxon>
        <taxon>Caryophanaceae</taxon>
        <taxon>Planomicrobium</taxon>
    </lineage>
</organism>
<dbReference type="OrthoDB" id="9790012at2"/>
<dbReference type="Gene3D" id="3.60.20.10">
    <property type="entry name" value="Glutamine Phosphoribosylpyrophosphate, subunit 1, domain 1"/>
    <property type="match status" value="1"/>
</dbReference>
<evidence type="ECO:0000313" key="1">
    <source>
        <dbReference type="EMBL" id="PSL40745.1"/>
    </source>
</evidence>
<comment type="caution">
    <text evidence="1">The sequence shown here is derived from an EMBL/GenBank/DDBJ whole genome shotgun (WGS) entry which is preliminary data.</text>
</comment>
<proteinExistence type="predicted"/>
<dbReference type="AlphaFoldDB" id="A0A2P8H3F6"/>
<dbReference type="InterPro" id="IPR010430">
    <property type="entry name" value="DUF1028"/>
</dbReference>
<dbReference type="InterPro" id="IPR029055">
    <property type="entry name" value="Ntn_hydrolases_N"/>
</dbReference>
<dbReference type="GO" id="GO:0016787">
    <property type="term" value="F:hydrolase activity"/>
    <property type="evidence" value="ECO:0007669"/>
    <property type="project" value="UniProtKB-KW"/>
</dbReference>
<reference evidence="1 2" key="1">
    <citation type="submission" date="2018-03" db="EMBL/GenBank/DDBJ databases">
        <title>Genomic Encyclopedia of Type Strains, Phase III (KMG-III): the genomes of soil and plant-associated and newly described type strains.</title>
        <authorList>
            <person name="Whitman W."/>
        </authorList>
    </citation>
    <scope>NUCLEOTIDE SEQUENCE [LARGE SCALE GENOMIC DNA]</scope>
    <source>
        <strain evidence="1 2">CGMCC 1.12259</strain>
    </source>
</reference>
<keyword evidence="1" id="KW-0378">Hydrolase</keyword>
<dbReference type="Proteomes" id="UP000242682">
    <property type="component" value="Unassembled WGS sequence"/>
</dbReference>
<dbReference type="SUPFAM" id="SSF56235">
    <property type="entry name" value="N-terminal nucleophile aminohydrolases (Ntn hydrolases)"/>
    <property type="match status" value="1"/>
</dbReference>
<dbReference type="RefSeq" id="WP_106532959.1">
    <property type="nucleotide sequence ID" value="NZ_PYAT01000004.1"/>
</dbReference>
<sequence length="238" mass="26116">MLKLNTFSIAARDEKTGQFGVAVSTKVPAVGLLCPFVKAGVGAIATQSFVNPYIGINGLKYLEEGLSAQEVMDRTLQEDRDPSIRQFSIVDRNGLAVSFSGDKCDGWYGHVTGENYAIAGNMLVSEDTIQEMKKSFESTGDLTLAERLLKAMEAGQAAGGDKRGRQSASLKVYSTEEYPLVDLRVDEHPDPVKELGRIYEVAKKELFPFMDMLPTLKNPAGKFDFESSREMGLLQDSE</sequence>
<keyword evidence="2" id="KW-1185">Reference proteome</keyword>
<dbReference type="PANTHER" id="PTHR39328">
    <property type="entry name" value="BLL2871 PROTEIN"/>
    <property type="match status" value="1"/>
</dbReference>
<evidence type="ECO:0000313" key="2">
    <source>
        <dbReference type="Proteomes" id="UP000242682"/>
    </source>
</evidence>
<protein>
    <submittedName>
        <fullName evidence="1">Putative Ntn-hydrolase superfamily protein</fullName>
    </submittedName>
</protein>
<dbReference type="Pfam" id="PF06267">
    <property type="entry name" value="DUF1028"/>
    <property type="match status" value="1"/>
</dbReference>
<accession>A0A2P8H3F6</accession>
<name>A0A2P8H3F6_9BACL</name>